<dbReference type="InterPro" id="IPR002125">
    <property type="entry name" value="CMP_dCMP_dom"/>
</dbReference>
<dbReference type="Proteomes" id="UP001567538">
    <property type="component" value="Unassembled WGS sequence"/>
</dbReference>
<dbReference type="GO" id="GO:0008033">
    <property type="term" value="P:tRNA processing"/>
    <property type="evidence" value="ECO:0007669"/>
    <property type="project" value="UniProtKB-KW"/>
</dbReference>
<reference evidence="3 4" key="1">
    <citation type="submission" date="2024-06" db="EMBL/GenBank/DDBJ databases">
        <title>A chromosome level genome sequence of Diviner's sage (Salvia divinorum).</title>
        <authorList>
            <person name="Ford S.A."/>
            <person name="Ro D.-K."/>
            <person name="Ness R.W."/>
            <person name="Phillips M.A."/>
        </authorList>
    </citation>
    <scope>NUCLEOTIDE SEQUENCE [LARGE SCALE GENOMIC DNA]</scope>
    <source>
        <strain evidence="3">SAF-2024a</strain>
        <tissue evidence="3">Leaf</tissue>
    </source>
</reference>
<name>A0ABD1FQJ0_SALDI</name>
<dbReference type="Gene3D" id="3.40.140.10">
    <property type="entry name" value="Cytidine Deaminase, domain 2"/>
    <property type="match status" value="1"/>
</dbReference>
<evidence type="ECO:0000313" key="4">
    <source>
        <dbReference type="Proteomes" id="UP001567538"/>
    </source>
</evidence>
<evidence type="ECO:0000256" key="1">
    <source>
        <dbReference type="ARBA" id="ARBA00022801"/>
    </source>
</evidence>
<comment type="caution">
    <text evidence="3">The sequence shown here is derived from an EMBL/GenBank/DDBJ whole genome shotgun (WGS) entry which is preliminary data.</text>
</comment>
<evidence type="ECO:0000313" key="3">
    <source>
        <dbReference type="EMBL" id="KAL1532968.1"/>
    </source>
</evidence>
<dbReference type="GO" id="GO:0052717">
    <property type="term" value="F:tRNA-specific adenosine-34 deaminase activity"/>
    <property type="evidence" value="ECO:0007669"/>
    <property type="project" value="UniProtKB-EC"/>
</dbReference>
<dbReference type="AlphaFoldDB" id="A0ABD1FQJ0"/>
<keyword evidence="1" id="KW-0378">Hydrolase</keyword>
<protein>
    <submittedName>
        <fullName evidence="3">tRNA(Adenine34) deaminase</fullName>
    </submittedName>
</protein>
<dbReference type="PANTHER" id="PTHR11079:SF149">
    <property type="entry name" value="TRNA-SPECIFIC ADENOSINE DEAMINASE 2"/>
    <property type="match status" value="1"/>
</dbReference>
<dbReference type="InterPro" id="IPR016193">
    <property type="entry name" value="Cytidine_deaminase-like"/>
</dbReference>
<dbReference type="SUPFAM" id="SSF53927">
    <property type="entry name" value="Cytidine deaminase-like"/>
    <property type="match status" value="1"/>
</dbReference>
<proteinExistence type="predicted"/>
<evidence type="ECO:0000259" key="2">
    <source>
        <dbReference type="PROSITE" id="PS51747"/>
    </source>
</evidence>
<dbReference type="PROSITE" id="PS51747">
    <property type="entry name" value="CYT_DCMP_DEAMINASES_2"/>
    <property type="match status" value="1"/>
</dbReference>
<gene>
    <name evidence="3" type="primary">TAD2</name>
    <name evidence="3" type="ORF">AAHA92_32919</name>
</gene>
<dbReference type="EMBL" id="JBEAFC010000014">
    <property type="protein sequence ID" value="KAL1532968.1"/>
    <property type="molecule type" value="Genomic_DNA"/>
</dbReference>
<accession>A0ABD1FQJ0</accession>
<organism evidence="3 4">
    <name type="scientific">Salvia divinorum</name>
    <name type="common">Maria pastora</name>
    <name type="synonym">Diviner's sage</name>
    <dbReference type="NCBI Taxonomy" id="28513"/>
    <lineage>
        <taxon>Eukaryota</taxon>
        <taxon>Viridiplantae</taxon>
        <taxon>Streptophyta</taxon>
        <taxon>Embryophyta</taxon>
        <taxon>Tracheophyta</taxon>
        <taxon>Spermatophyta</taxon>
        <taxon>Magnoliopsida</taxon>
        <taxon>eudicotyledons</taxon>
        <taxon>Gunneridae</taxon>
        <taxon>Pentapetalae</taxon>
        <taxon>asterids</taxon>
        <taxon>lamiids</taxon>
        <taxon>Lamiales</taxon>
        <taxon>Lamiaceae</taxon>
        <taxon>Nepetoideae</taxon>
        <taxon>Mentheae</taxon>
        <taxon>Salviinae</taxon>
        <taxon>Salvia</taxon>
        <taxon>Salvia subgen. Calosphace</taxon>
    </lineage>
</organism>
<feature type="domain" description="CMP/dCMP-type deaminase" evidence="2">
    <location>
        <begin position="1"/>
        <end position="121"/>
    </location>
</feature>
<dbReference type="PANTHER" id="PTHR11079">
    <property type="entry name" value="CYTOSINE DEAMINASE FAMILY MEMBER"/>
    <property type="match status" value="1"/>
</dbReference>
<keyword evidence="4" id="KW-1185">Reference proteome</keyword>
<dbReference type="GO" id="GO:0046872">
    <property type="term" value="F:metal ion binding"/>
    <property type="evidence" value="ECO:0007669"/>
    <property type="project" value="UniProtKB-KW"/>
</dbReference>
<sequence>MPIQKLESLNYGIVCGGETLPESERVAFMLLALQQATRHAEMEAIDVLLEQWQKNGVTKEEIALRFSKFTLYVTCEPYIMCAAALSMFGNGLQEVYYGCANDKFGACGSILSLHTSNSGKLHRDGTSKRKGFKCTGGIMATEAINLLKSFYEQGNPNGFTTVMEQAD</sequence>